<feature type="region of interest" description="Disordered" evidence="1">
    <location>
        <begin position="123"/>
        <end position="164"/>
    </location>
</feature>
<protein>
    <submittedName>
        <fullName evidence="2">Uncharacterized protein</fullName>
    </submittedName>
</protein>
<gene>
    <name evidence="2" type="ORF">SAMN05444420_11037</name>
</gene>
<dbReference type="Proteomes" id="UP000182771">
    <property type="component" value="Unassembled WGS sequence"/>
</dbReference>
<sequence>MPKYEVEYRSRYVTYDGNGDVYAKGEWVIDYETIDTYEHMSRESLRSYIVKEWNLYGQDVEILNVDVSSGRYEKELEQEQKYYQEKEEKERRRQELIREYYEEQRLDQLNEKLDRLNERYEDVQNEGYDEGYDEGYNEGYDEGYNEGYDKGYNEGRDNNREQNQEYKKDYDKNRIELKFIALNELNNVKGMVFFNKYNWFYGADLSNKLWLNLDNWTIYSDRGQTAHITEWKVNQNAHSMVLGQAGGDNYQKIDLAFVISMLGQLMSHNDLVNYLEQLRKEFINK</sequence>
<organism evidence="2 3">
    <name type="scientific">Capnocytophaga granulosa</name>
    <dbReference type="NCBI Taxonomy" id="45242"/>
    <lineage>
        <taxon>Bacteria</taxon>
        <taxon>Pseudomonadati</taxon>
        <taxon>Bacteroidota</taxon>
        <taxon>Flavobacteriia</taxon>
        <taxon>Flavobacteriales</taxon>
        <taxon>Flavobacteriaceae</taxon>
        <taxon>Capnocytophaga</taxon>
    </lineage>
</organism>
<dbReference type="OrthoDB" id="9899844at2"/>
<accession>A0A1H2ZHV4</accession>
<dbReference type="RefSeq" id="WP_016421205.1">
    <property type="nucleotide sequence ID" value="NZ_FNND01000010.1"/>
</dbReference>
<evidence type="ECO:0000256" key="1">
    <source>
        <dbReference type="SAM" id="MobiDB-lite"/>
    </source>
</evidence>
<evidence type="ECO:0000313" key="3">
    <source>
        <dbReference type="Proteomes" id="UP000182771"/>
    </source>
</evidence>
<dbReference type="EMBL" id="FNND01000010">
    <property type="protein sequence ID" value="SDX16538.1"/>
    <property type="molecule type" value="Genomic_DNA"/>
</dbReference>
<feature type="compositionally biased region" description="Basic and acidic residues" evidence="1">
    <location>
        <begin position="147"/>
        <end position="164"/>
    </location>
</feature>
<proteinExistence type="predicted"/>
<comment type="caution">
    <text evidence="2">The sequence shown here is derived from an EMBL/GenBank/DDBJ whole genome shotgun (WGS) entry which is preliminary data.</text>
</comment>
<reference evidence="2 3" key="1">
    <citation type="submission" date="2016-10" db="EMBL/GenBank/DDBJ databases">
        <authorList>
            <person name="Varghese N."/>
            <person name="Submissions S."/>
        </authorList>
    </citation>
    <scope>NUCLEOTIDE SEQUENCE [LARGE SCALE GENOMIC DNA]</scope>
    <source>
        <strain evidence="2 3">DSM 11449</strain>
    </source>
</reference>
<name>A0A1H2ZHV4_9FLAO</name>
<dbReference type="AlphaFoldDB" id="A0A1H2ZHV4"/>
<keyword evidence="3" id="KW-1185">Reference proteome</keyword>
<feature type="compositionally biased region" description="Acidic residues" evidence="1">
    <location>
        <begin position="123"/>
        <end position="144"/>
    </location>
</feature>
<dbReference type="GeneID" id="85017203"/>
<evidence type="ECO:0000313" key="2">
    <source>
        <dbReference type="EMBL" id="SDX16538.1"/>
    </source>
</evidence>